<name>A0AAV1DU31_OLDCO</name>
<feature type="coiled-coil region" evidence="1">
    <location>
        <begin position="17"/>
        <end position="72"/>
    </location>
</feature>
<gene>
    <name evidence="2" type="ORF">OLC1_LOCUS18825</name>
</gene>
<feature type="coiled-coil region" evidence="1">
    <location>
        <begin position="112"/>
        <end position="153"/>
    </location>
</feature>
<evidence type="ECO:0000256" key="1">
    <source>
        <dbReference type="SAM" id="Coils"/>
    </source>
</evidence>
<feature type="coiled-coil region" evidence="1">
    <location>
        <begin position="189"/>
        <end position="405"/>
    </location>
</feature>
<dbReference type="AlphaFoldDB" id="A0AAV1DU31"/>
<proteinExistence type="predicted"/>
<evidence type="ECO:0000313" key="3">
    <source>
        <dbReference type="Proteomes" id="UP001161247"/>
    </source>
</evidence>
<sequence length="628" mass="72045">MAKKKLNNPPKEETPAMDEITEKMESLKSLNAMLLKETVERRQQVDSLLESKASLESQVTRSNSENEALKSELGRLSEGFFSVEVERNVMVVFVSHQSELIEKERVQVEIQMKGLEGKMEEILKGRDELEKLKIQREREIESLNEKVKQLGLEIAKERDFSNGLCSQRDQMKDKLEVQIRETNDLGIRLIETEKKERLVQEEVENLRVRCSLVEKEKLESAKKIESLRRDKESLEMSLRETNDVVKHLRQEIVGIGKEKEGLEEEKKLQMTKSKELEKAVAGLEEMVGSLRKEEEEFRQVVAELEKKCVDSEESEREMRRQIDEMVKEKDEKERKLLKVVEGKRSVEKELDDALKQLNELKLKLNELINEKSELSESKERKENELVESEKQVAELSKAVLGLEDSCRVQKGEILALESEVRSYKDSHERASIERDQAMKGMEEQKQNVVSLLEKIEVMEKNLEKNLKTIEELRTESAKVSEEKDNLEGQHTLLEQELASAKNEIVAARNELHAVKLKGETAALNWDQVLKVLTSTTMLVCTKDDLSATTGAGVEINGDLEPYAKLEAIKNAFKRKEKTLEDMKRQLVHLHKSVEEAQHKKGFWTTVSSLTTICAAISLSLAYVARGGH</sequence>
<dbReference type="EMBL" id="OX459123">
    <property type="protein sequence ID" value="CAI9111420.1"/>
    <property type="molecule type" value="Genomic_DNA"/>
</dbReference>
<keyword evidence="1" id="KW-0175">Coiled coil</keyword>
<feature type="coiled-coil region" evidence="1">
    <location>
        <begin position="565"/>
        <end position="599"/>
    </location>
</feature>
<dbReference type="Proteomes" id="UP001161247">
    <property type="component" value="Chromosome 6"/>
</dbReference>
<protein>
    <submittedName>
        <fullName evidence="2">OLC1v1011641C1</fullName>
    </submittedName>
</protein>
<organism evidence="2 3">
    <name type="scientific">Oldenlandia corymbosa var. corymbosa</name>
    <dbReference type="NCBI Taxonomy" id="529605"/>
    <lineage>
        <taxon>Eukaryota</taxon>
        <taxon>Viridiplantae</taxon>
        <taxon>Streptophyta</taxon>
        <taxon>Embryophyta</taxon>
        <taxon>Tracheophyta</taxon>
        <taxon>Spermatophyta</taxon>
        <taxon>Magnoliopsida</taxon>
        <taxon>eudicotyledons</taxon>
        <taxon>Gunneridae</taxon>
        <taxon>Pentapetalae</taxon>
        <taxon>asterids</taxon>
        <taxon>lamiids</taxon>
        <taxon>Gentianales</taxon>
        <taxon>Rubiaceae</taxon>
        <taxon>Rubioideae</taxon>
        <taxon>Spermacoceae</taxon>
        <taxon>Hedyotis-Oldenlandia complex</taxon>
        <taxon>Oldenlandia</taxon>
    </lineage>
</organism>
<evidence type="ECO:0000313" key="2">
    <source>
        <dbReference type="EMBL" id="CAI9111420.1"/>
    </source>
</evidence>
<keyword evidence="3" id="KW-1185">Reference proteome</keyword>
<accession>A0AAV1DU31</accession>
<reference evidence="2" key="1">
    <citation type="submission" date="2023-03" db="EMBL/GenBank/DDBJ databases">
        <authorList>
            <person name="Julca I."/>
        </authorList>
    </citation>
    <scope>NUCLEOTIDE SEQUENCE</scope>
</reference>
<feature type="coiled-coil region" evidence="1">
    <location>
        <begin position="441"/>
        <end position="517"/>
    </location>
</feature>